<evidence type="ECO:0000256" key="3">
    <source>
        <dbReference type="ARBA" id="ARBA00022475"/>
    </source>
</evidence>
<dbReference type="Proteomes" id="UP000219688">
    <property type="component" value="Unassembled WGS sequence"/>
</dbReference>
<keyword evidence="3" id="KW-1003">Cell membrane</keyword>
<proteinExistence type="inferred from homology"/>
<dbReference type="GO" id="GO:0005886">
    <property type="term" value="C:plasma membrane"/>
    <property type="evidence" value="ECO:0007669"/>
    <property type="project" value="UniProtKB-SubCell"/>
</dbReference>
<comment type="similarity">
    <text evidence="2">Belongs to the DoxX family.</text>
</comment>
<name>A0A285VP32_9MICO</name>
<gene>
    <name evidence="8" type="ORF">SAMN05421879_10392</name>
</gene>
<comment type="subcellular location">
    <subcellularLocation>
        <location evidence="1">Cell membrane</location>
        <topology evidence="1">Multi-pass membrane protein</topology>
    </subcellularLocation>
</comment>
<evidence type="ECO:0000256" key="2">
    <source>
        <dbReference type="ARBA" id="ARBA00006679"/>
    </source>
</evidence>
<keyword evidence="4 7" id="KW-0812">Transmembrane</keyword>
<evidence type="ECO:0000256" key="5">
    <source>
        <dbReference type="ARBA" id="ARBA00022989"/>
    </source>
</evidence>
<feature type="transmembrane region" description="Helical" evidence="7">
    <location>
        <begin position="140"/>
        <end position="159"/>
    </location>
</feature>
<dbReference type="RefSeq" id="WP_097187455.1">
    <property type="nucleotide sequence ID" value="NZ_OBQK01000003.1"/>
</dbReference>
<evidence type="ECO:0000256" key="6">
    <source>
        <dbReference type="ARBA" id="ARBA00023136"/>
    </source>
</evidence>
<keyword evidence="5 7" id="KW-1133">Transmembrane helix</keyword>
<dbReference type="Pfam" id="PF07681">
    <property type="entry name" value="DoxX"/>
    <property type="match status" value="1"/>
</dbReference>
<sequence>MSGQPPHPEDYHREMYDWDEDERLDRPETHSRGLDFGLVVLRLATLLLVPHGVHKLLDMSAFTRSVADNVVGAVAPELVAWLVALGQVGLPVLLALGLFTRPAAFLAAALMAGIWTLAVVTRFDYTLLTPTGGLTGENALLLVGLTLPLAFTGAGRWSLDSMRTDGRP</sequence>
<keyword evidence="6 7" id="KW-0472">Membrane</keyword>
<evidence type="ECO:0000256" key="1">
    <source>
        <dbReference type="ARBA" id="ARBA00004651"/>
    </source>
</evidence>
<feature type="transmembrane region" description="Helical" evidence="7">
    <location>
        <begin position="103"/>
        <end position="120"/>
    </location>
</feature>
<keyword evidence="9" id="KW-1185">Reference proteome</keyword>
<evidence type="ECO:0000256" key="7">
    <source>
        <dbReference type="SAM" id="Phobius"/>
    </source>
</evidence>
<protein>
    <submittedName>
        <fullName evidence="8">Putative oxidoreductase</fullName>
    </submittedName>
</protein>
<evidence type="ECO:0000313" key="9">
    <source>
        <dbReference type="Proteomes" id="UP000219688"/>
    </source>
</evidence>
<feature type="transmembrane region" description="Helical" evidence="7">
    <location>
        <begin position="73"/>
        <end position="96"/>
    </location>
</feature>
<reference evidence="9" key="1">
    <citation type="submission" date="2017-08" db="EMBL/GenBank/DDBJ databases">
        <authorList>
            <person name="Varghese N."/>
            <person name="Submissions S."/>
        </authorList>
    </citation>
    <scope>NUCLEOTIDE SEQUENCE [LARGE SCALE GENOMIC DNA]</scope>
    <source>
        <strain evidence="9">USBA17B2</strain>
    </source>
</reference>
<dbReference type="PANTHER" id="PTHR33452">
    <property type="entry name" value="OXIDOREDUCTASE CATD-RELATED"/>
    <property type="match status" value="1"/>
</dbReference>
<dbReference type="PANTHER" id="PTHR33452:SF1">
    <property type="entry name" value="INNER MEMBRANE PROTEIN YPHA-RELATED"/>
    <property type="match status" value="1"/>
</dbReference>
<evidence type="ECO:0000313" key="8">
    <source>
        <dbReference type="EMBL" id="SOC54371.1"/>
    </source>
</evidence>
<accession>A0A285VP32</accession>
<dbReference type="AlphaFoldDB" id="A0A285VP32"/>
<organism evidence="8 9">
    <name type="scientific">Ornithinimicrobium cerasi</name>
    <dbReference type="NCBI Taxonomy" id="2248773"/>
    <lineage>
        <taxon>Bacteria</taxon>
        <taxon>Bacillati</taxon>
        <taxon>Actinomycetota</taxon>
        <taxon>Actinomycetes</taxon>
        <taxon>Micrococcales</taxon>
        <taxon>Ornithinimicrobiaceae</taxon>
        <taxon>Ornithinimicrobium</taxon>
    </lineage>
</organism>
<evidence type="ECO:0000256" key="4">
    <source>
        <dbReference type="ARBA" id="ARBA00022692"/>
    </source>
</evidence>
<dbReference type="EMBL" id="OBQK01000003">
    <property type="protein sequence ID" value="SOC54371.1"/>
    <property type="molecule type" value="Genomic_DNA"/>
</dbReference>
<dbReference type="InterPro" id="IPR032808">
    <property type="entry name" value="DoxX"/>
</dbReference>
<dbReference type="InterPro" id="IPR051907">
    <property type="entry name" value="DoxX-like_oxidoreductase"/>
</dbReference>